<dbReference type="Proteomes" id="UP000789920">
    <property type="component" value="Unassembled WGS sequence"/>
</dbReference>
<keyword evidence="2" id="KW-1185">Reference proteome</keyword>
<dbReference type="EMBL" id="CAJVQC010000038">
    <property type="protein sequence ID" value="CAG8458614.1"/>
    <property type="molecule type" value="Genomic_DNA"/>
</dbReference>
<evidence type="ECO:0000313" key="1">
    <source>
        <dbReference type="EMBL" id="CAG8458614.1"/>
    </source>
</evidence>
<accession>A0ACA9K893</accession>
<evidence type="ECO:0000313" key="2">
    <source>
        <dbReference type="Proteomes" id="UP000789920"/>
    </source>
</evidence>
<name>A0ACA9K893_9GLOM</name>
<reference evidence="1" key="1">
    <citation type="submission" date="2021-06" db="EMBL/GenBank/DDBJ databases">
        <authorList>
            <person name="Kallberg Y."/>
            <person name="Tangrot J."/>
            <person name="Rosling A."/>
        </authorList>
    </citation>
    <scope>NUCLEOTIDE SEQUENCE</scope>
    <source>
        <strain evidence="1">MA461A</strain>
    </source>
</reference>
<comment type="caution">
    <text evidence="1">The sequence shown here is derived from an EMBL/GenBank/DDBJ whole genome shotgun (WGS) entry which is preliminary data.</text>
</comment>
<sequence>MPTIHKRQTTSLDFTPRPDKHILREALVKWFAMDCLLFTSIKSEYFCKLVEPQ</sequence>
<proteinExistence type="predicted"/>
<organism evidence="1 2">
    <name type="scientific">Racocetra persica</name>
    <dbReference type="NCBI Taxonomy" id="160502"/>
    <lineage>
        <taxon>Eukaryota</taxon>
        <taxon>Fungi</taxon>
        <taxon>Fungi incertae sedis</taxon>
        <taxon>Mucoromycota</taxon>
        <taxon>Glomeromycotina</taxon>
        <taxon>Glomeromycetes</taxon>
        <taxon>Diversisporales</taxon>
        <taxon>Gigasporaceae</taxon>
        <taxon>Racocetra</taxon>
    </lineage>
</organism>
<protein>
    <submittedName>
        <fullName evidence="1">28001_t:CDS:1</fullName>
    </submittedName>
</protein>
<gene>
    <name evidence="1" type="ORF">RPERSI_LOCUS56</name>
</gene>
<feature type="non-terminal residue" evidence="1">
    <location>
        <position position="53"/>
    </location>
</feature>